<dbReference type="OrthoDB" id="7689671at2"/>
<organism evidence="2 3">
    <name type="scientific">Paracoccus gahaiensis</name>
    <dbReference type="NCBI Taxonomy" id="1706839"/>
    <lineage>
        <taxon>Bacteria</taxon>
        <taxon>Pseudomonadati</taxon>
        <taxon>Pseudomonadota</taxon>
        <taxon>Alphaproteobacteria</taxon>
        <taxon>Rhodobacterales</taxon>
        <taxon>Paracoccaceae</taxon>
        <taxon>Paracoccus</taxon>
    </lineage>
</organism>
<dbReference type="EMBL" id="SUNI01000022">
    <property type="protein sequence ID" value="TJZ90003.1"/>
    <property type="molecule type" value="Genomic_DNA"/>
</dbReference>
<dbReference type="AlphaFoldDB" id="A0A4U0R4Z3"/>
<proteinExistence type="predicted"/>
<protein>
    <submittedName>
        <fullName evidence="2">Uncharacterized protein</fullName>
    </submittedName>
</protein>
<feature type="signal peptide" evidence="1">
    <location>
        <begin position="1"/>
        <end position="21"/>
    </location>
</feature>
<gene>
    <name evidence="2" type="ORF">FA743_16745</name>
</gene>
<keyword evidence="1" id="KW-0732">Signal</keyword>
<dbReference type="Proteomes" id="UP000309747">
    <property type="component" value="Unassembled WGS sequence"/>
</dbReference>
<sequence>MLRPILIALALLAAPAAPALAQEAQPTFCTARINNRDVVMGYDKAEARLSEHYSRREQLAARMGGEACPSYVVLRSLTPELSDDERGPFCLREDEDGDSVMGYDLGPRDAYGRCEEPSGLCRRVNRTREASVAIAGAAARRSFNGVETAAGTKSGAVILSGTAGTITSALGSIGGAAAAVASAPAVLAGAAVSVVAVGGAVYACSGD</sequence>
<evidence type="ECO:0000313" key="3">
    <source>
        <dbReference type="Proteomes" id="UP000309747"/>
    </source>
</evidence>
<accession>A0A4U0R4Z3</accession>
<name>A0A4U0R4Z3_9RHOB</name>
<feature type="chain" id="PRO_5020445539" evidence="1">
    <location>
        <begin position="22"/>
        <end position="207"/>
    </location>
</feature>
<evidence type="ECO:0000256" key="1">
    <source>
        <dbReference type="SAM" id="SignalP"/>
    </source>
</evidence>
<reference evidence="2 3" key="1">
    <citation type="submission" date="2019-04" db="EMBL/GenBank/DDBJ databases">
        <authorList>
            <person name="Li J."/>
        </authorList>
    </citation>
    <scope>NUCLEOTIDE SEQUENCE [LARGE SCALE GENOMIC DNA]</scope>
    <source>
        <strain evidence="2 3">KCTC 42687</strain>
    </source>
</reference>
<dbReference type="RefSeq" id="WP_136887232.1">
    <property type="nucleotide sequence ID" value="NZ_SUNI01000022.1"/>
</dbReference>
<keyword evidence="3" id="KW-1185">Reference proteome</keyword>
<evidence type="ECO:0000313" key="2">
    <source>
        <dbReference type="EMBL" id="TJZ90003.1"/>
    </source>
</evidence>
<comment type="caution">
    <text evidence="2">The sequence shown here is derived from an EMBL/GenBank/DDBJ whole genome shotgun (WGS) entry which is preliminary data.</text>
</comment>